<evidence type="ECO:0000313" key="2">
    <source>
        <dbReference type="Proteomes" id="UP000887458"/>
    </source>
</evidence>
<protein>
    <submittedName>
        <fullName evidence="1">Uncharacterized protein</fullName>
    </submittedName>
</protein>
<gene>
    <name evidence="1" type="ORF">DERP_015300</name>
</gene>
<dbReference type="Proteomes" id="UP000887458">
    <property type="component" value="Unassembled WGS sequence"/>
</dbReference>
<sequence length="61" mass="6918">MNKLRDDWDNILIIINTAGHLIFGTTKNNEFLENTRSTTMGLFEKLIPAAAAKPYHKDSIN</sequence>
<dbReference type="EMBL" id="NJHN03000014">
    <property type="protein sequence ID" value="KAH9425975.1"/>
    <property type="molecule type" value="Genomic_DNA"/>
</dbReference>
<keyword evidence="2" id="KW-1185">Reference proteome</keyword>
<organism evidence="1 2">
    <name type="scientific">Dermatophagoides pteronyssinus</name>
    <name type="common">European house dust mite</name>
    <dbReference type="NCBI Taxonomy" id="6956"/>
    <lineage>
        <taxon>Eukaryota</taxon>
        <taxon>Metazoa</taxon>
        <taxon>Ecdysozoa</taxon>
        <taxon>Arthropoda</taxon>
        <taxon>Chelicerata</taxon>
        <taxon>Arachnida</taxon>
        <taxon>Acari</taxon>
        <taxon>Acariformes</taxon>
        <taxon>Sarcoptiformes</taxon>
        <taxon>Astigmata</taxon>
        <taxon>Psoroptidia</taxon>
        <taxon>Analgoidea</taxon>
        <taxon>Pyroglyphidae</taxon>
        <taxon>Dermatophagoidinae</taxon>
        <taxon>Dermatophagoides</taxon>
    </lineage>
</organism>
<name>A0ABQ8JTM0_DERPT</name>
<proteinExistence type="predicted"/>
<comment type="caution">
    <text evidence="1">The sequence shown here is derived from an EMBL/GenBank/DDBJ whole genome shotgun (WGS) entry which is preliminary data.</text>
</comment>
<accession>A0ABQ8JTM0</accession>
<reference evidence="1 2" key="1">
    <citation type="journal article" date="2018" name="J. Allergy Clin. Immunol.">
        <title>High-quality assembly of Dermatophagoides pteronyssinus genome and transcriptome reveals a wide range of novel allergens.</title>
        <authorList>
            <person name="Liu X.Y."/>
            <person name="Yang K.Y."/>
            <person name="Wang M.Q."/>
            <person name="Kwok J.S."/>
            <person name="Zeng X."/>
            <person name="Yang Z."/>
            <person name="Xiao X.J."/>
            <person name="Lau C.P."/>
            <person name="Li Y."/>
            <person name="Huang Z.M."/>
            <person name="Ba J.G."/>
            <person name="Yim A.K."/>
            <person name="Ouyang C.Y."/>
            <person name="Ngai S.M."/>
            <person name="Chan T.F."/>
            <person name="Leung E.L."/>
            <person name="Liu L."/>
            <person name="Liu Z.G."/>
            <person name="Tsui S.K."/>
        </authorList>
    </citation>
    <scope>NUCLEOTIDE SEQUENCE [LARGE SCALE GENOMIC DNA]</scope>
    <source>
        <strain evidence="1">Derp</strain>
    </source>
</reference>
<reference evidence="1 2" key="2">
    <citation type="journal article" date="2022" name="Mol. Biol. Evol.">
        <title>Comparative Genomics Reveals Insights into the Divergent Evolution of Astigmatic Mites and Household Pest Adaptations.</title>
        <authorList>
            <person name="Xiong Q."/>
            <person name="Wan A.T."/>
            <person name="Liu X."/>
            <person name="Fung C.S."/>
            <person name="Xiao X."/>
            <person name="Malainual N."/>
            <person name="Hou J."/>
            <person name="Wang L."/>
            <person name="Wang M."/>
            <person name="Yang K.Y."/>
            <person name="Cui Y."/>
            <person name="Leung E.L."/>
            <person name="Nong W."/>
            <person name="Shin S.K."/>
            <person name="Au S.W."/>
            <person name="Jeong K.Y."/>
            <person name="Chew F.T."/>
            <person name="Hui J.H."/>
            <person name="Leung T.F."/>
            <person name="Tungtrongchitr A."/>
            <person name="Zhong N."/>
            <person name="Liu Z."/>
            <person name="Tsui S.K."/>
        </authorList>
    </citation>
    <scope>NUCLEOTIDE SEQUENCE [LARGE SCALE GENOMIC DNA]</scope>
    <source>
        <strain evidence="1">Derp</strain>
    </source>
</reference>
<evidence type="ECO:0000313" key="1">
    <source>
        <dbReference type="EMBL" id="KAH9425975.1"/>
    </source>
</evidence>